<feature type="signal peptide" evidence="1">
    <location>
        <begin position="1"/>
        <end position="20"/>
    </location>
</feature>
<dbReference type="Proteomes" id="UP000886653">
    <property type="component" value="Unassembled WGS sequence"/>
</dbReference>
<proteinExistence type="predicted"/>
<evidence type="ECO:0000256" key="1">
    <source>
        <dbReference type="SAM" id="SignalP"/>
    </source>
</evidence>
<protein>
    <submittedName>
        <fullName evidence="2">Uncharacterized protein</fullName>
    </submittedName>
</protein>
<keyword evidence="3" id="KW-1185">Reference proteome</keyword>
<reference evidence="2" key="1">
    <citation type="submission" date="2013-11" db="EMBL/GenBank/DDBJ databases">
        <title>Genome sequence of the fusiform rust pathogen reveals effectors for host alternation and coevolution with pine.</title>
        <authorList>
            <consortium name="DOE Joint Genome Institute"/>
            <person name="Smith K."/>
            <person name="Pendleton A."/>
            <person name="Kubisiak T."/>
            <person name="Anderson C."/>
            <person name="Salamov A."/>
            <person name="Aerts A."/>
            <person name="Riley R."/>
            <person name="Clum A."/>
            <person name="Lindquist E."/>
            <person name="Ence D."/>
            <person name="Campbell M."/>
            <person name="Kronenberg Z."/>
            <person name="Feau N."/>
            <person name="Dhillon B."/>
            <person name="Hamelin R."/>
            <person name="Burleigh J."/>
            <person name="Smith J."/>
            <person name="Yandell M."/>
            <person name="Nelson C."/>
            <person name="Grigoriev I."/>
            <person name="Davis J."/>
        </authorList>
    </citation>
    <scope>NUCLEOTIDE SEQUENCE</scope>
    <source>
        <strain evidence="2">G11</strain>
    </source>
</reference>
<gene>
    <name evidence="2" type="ORF">CROQUDRAFT_667619</name>
</gene>
<keyword evidence="1" id="KW-0732">Signal</keyword>
<accession>A0A9P6NRB0</accession>
<name>A0A9P6NRB0_9BASI</name>
<evidence type="ECO:0000313" key="3">
    <source>
        <dbReference type="Proteomes" id="UP000886653"/>
    </source>
</evidence>
<dbReference type="EMBL" id="MU167210">
    <property type="protein sequence ID" value="KAG0151931.1"/>
    <property type="molecule type" value="Genomic_DNA"/>
</dbReference>
<organism evidence="2 3">
    <name type="scientific">Cronartium quercuum f. sp. fusiforme G11</name>
    <dbReference type="NCBI Taxonomy" id="708437"/>
    <lineage>
        <taxon>Eukaryota</taxon>
        <taxon>Fungi</taxon>
        <taxon>Dikarya</taxon>
        <taxon>Basidiomycota</taxon>
        <taxon>Pucciniomycotina</taxon>
        <taxon>Pucciniomycetes</taxon>
        <taxon>Pucciniales</taxon>
        <taxon>Coleosporiaceae</taxon>
        <taxon>Cronartium</taxon>
    </lineage>
</organism>
<comment type="caution">
    <text evidence="2">The sequence shown here is derived from an EMBL/GenBank/DDBJ whole genome shotgun (WGS) entry which is preliminary data.</text>
</comment>
<sequence length="216" mass="23802">MFFSTSFFVVVSFLASSAFSATISSSGQNTVLVVDTHIKWDQGKIFYADGSLAVETTYVGKNITFNETGGFVSTLHRLPKNCSTNSYVYDSHHVVFTLFENGQFGPWAWNWRRPDVDATAFVWEPSVTGIAGKNTVEGAVSLDTDPNQKTHNAEIKVGKPPVGFPEKIIPSSSEVWTITIYNDANSHILPPQIFEMVELIYILAKRHKNCGTGSAV</sequence>
<evidence type="ECO:0000313" key="2">
    <source>
        <dbReference type="EMBL" id="KAG0151931.1"/>
    </source>
</evidence>
<feature type="chain" id="PRO_5040322597" evidence="1">
    <location>
        <begin position="21"/>
        <end position="216"/>
    </location>
</feature>
<dbReference type="AlphaFoldDB" id="A0A9P6NRB0"/>